<evidence type="ECO:0000256" key="4">
    <source>
        <dbReference type="ARBA" id="ARBA00015486"/>
    </source>
</evidence>
<comment type="similarity">
    <text evidence="2">Belongs to the CobT family.</text>
</comment>
<evidence type="ECO:0000256" key="2">
    <source>
        <dbReference type="ARBA" id="ARBA00007110"/>
    </source>
</evidence>
<gene>
    <name evidence="11" type="primary">cobT_4</name>
    <name evidence="11" type="ORF">GALL_165950</name>
</gene>
<proteinExistence type="inferred from homology"/>
<dbReference type="CDD" id="cd02439">
    <property type="entry name" value="DMB-PRT_CobT"/>
    <property type="match status" value="1"/>
</dbReference>
<dbReference type="AlphaFoldDB" id="A0A1J5S029"/>
<dbReference type="GO" id="GO:0009236">
    <property type="term" value="P:cobalamin biosynthetic process"/>
    <property type="evidence" value="ECO:0007669"/>
    <property type="project" value="UniProtKB-KW"/>
</dbReference>
<comment type="caution">
    <text evidence="11">The sequence shown here is derived from an EMBL/GenBank/DDBJ whole genome shotgun (WGS) entry which is preliminary data.</text>
</comment>
<evidence type="ECO:0000256" key="1">
    <source>
        <dbReference type="ARBA" id="ARBA00005049"/>
    </source>
</evidence>
<keyword evidence="7 11" id="KW-0808">Transferase</keyword>
<dbReference type="UniPathway" id="UPA00061">
    <property type="reaction ID" value="UER00516"/>
</dbReference>
<feature type="domain" description="Nitroreductase" evidence="10">
    <location>
        <begin position="9"/>
        <end position="175"/>
    </location>
</feature>
<evidence type="ECO:0000256" key="3">
    <source>
        <dbReference type="ARBA" id="ARBA00011991"/>
    </source>
</evidence>
<dbReference type="Gene3D" id="3.40.109.10">
    <property type="entry name" value="NADH Oxidase"/>
    <property type="match status" value="1"/>
</dbReference>
<evidence type="ECO:0000256" key="5">
    <source>
        <dbReference type="ARBA" id="ARBA00022573"/>
    </source>
</evidence>
<keyword evidence="6 11" id="KW-0328">Glycosyltransferase</keyword>
<organism evidence="11">
    <name type="scientific">mine drainage metagenome</name>
    <dbReference type="NCBI Taxonomy" id="410659"/>
    <lineage>
        <taxon>unclassified sequences</taxon>
        <taxon>metagenomes</taxon>
        <taxon>ecological metagenomes</taxon>
    </lineage>
</organism>
<protein>
    <recommendedName>
        <fullName evidence="4">Nicotinate-nucleotide--dimethylbenzimidazole phosphoribosyltransferase</fullName>
        <ecNumber evidence="3">2.4.2.21</ecNumber>
    </recommendedName>
    <alternativeName>
        <fullName evidence="8">N(1)-alpha-phosphoribosyltransferase</fullName>
    </alternativeName>
</protein>
<evidence type="ECO:0000256" key="6">
    <source>
        <dbReference type="ARBA" id="ARBA00022676"/>
    </source>
</evidence>
<dbReference type="EMBL" id="MLJW01000085">
    <property type="protein sequence ID" value="OIR01307.1"/>
    <property type="molecule type" value="Genomic_DNA"/>
</dbReference>
<dbReference type="InterPro" id="IPR017846">
    <property type="entry name" value="Nict_dMeBzImd_PRibTrfase_bact"/>
</dbReference>
<dbReference type="PANTHER" id="PTHR43463">
    <property type="entry name" value="NICOTINATE-NUCLEOTIDE--DIMETHYLBENZIMIDAZOLE PHOSPHORIBOSYLTRANSFERASE"/>
    <property type="match status" value="1"/>
</dbReference>
<dbReference type="PANTHER" id="PTHR43463:SF1">
    <property type="entry name" value="NICOTINATE-NUCLEOTIDE--DIMETHYLBENZIMIDAZOLE PHOSPHORIBOSYLTRANSFERASE"/>
    <property type="match status" value="1"/>
</dbReference>
<keyword evidence="5" id="KW-0169">Cobalamin biosynthesis</keyword>
<dbReference type="GO" id="GO:0016491">
    <property type="term" value="F:oxidoreductase activity"/>
    <property type="evidence" value="ECO:0007669"/>
    <property type="project" value="InterPro"/>
</dbReference>
<dbReference type="InterPro" id="IPR000415">
    <property type="entry name" value="Nitroreductase-like"/>
</dbReference>
<dbReference type="SUPFAM" id="SSF52733">
    <property type="entry name" value="Nicotinate mononucleotide:5,6-dimethylbenzimidazole phosphoribosyltransferase (CobT)"/>
    <property type="match status" value="1"/>
</dbReference>
<dbReference type="Gene3D" id="3.40.50.10210">
    <property type="match status" value="1"/>
</dbReference>
<evidence type="ECO:0000256" key="7">
    <source>
        <dbReference type="ARBA" id="ARBA00022679"/>
    </source>
</evidence>
<dbReference type="Pfam" id="PF02277">
    <property type="entry name" value="DBI_PRT"/>
    <property type="match status" value="1"/>
</dbReference>
<evidence type="ECO:0000259" key="10">
    <source>
        <dbReference type="Pfam" id="PF00881"/>
    </source>
</evidence>
<comment type="catalytic activity">
    <reaction evidence="9">
        <text>5,6-dimethylbenzimidazole + nicotinate beta-D-ribonucleotide = alpha-ribazole 5'-phosphate + nicotinate + H(+)</text>
        <dbReference type="Rhea" id="RHEA:11196"/>
        <dbReference type="ChEBI" id="CHEBI:15378"/>
        <dbReference type="ChEBI" id="CHEBI:15890"/>
        <dbReference type="ChEBI" id="CHEBI:32544"/>
        <dbReference type="ChEBI" id="CHEBI:57502"/>
        <dbReference type="ChEBI" id="CHEBI:57918"/>
        <dbReference type="EC" id="2.4.2.21"/>
    </reaction>
</comment>
<comment type="pathway">
    <text evidence="1">Nucleoside biosynthesis; alpha-ribazole biosynthesis; alpha-ribazole from 5,6-dimethylbenzimidazole: step 1/2.</text>
</comment>
<dbReference type="InterPro" id="IPR029479">
    <property type="entry name" value="Nitroreductase"/>
</dbReference>
<dbReference type="SUPFAM" id="SSF55469">
    <property type="entry name" value="FMN-dependent nitroreductase-like"/>
    <property type="match status" value="1"/>
</dbReference>
<dbReference type="InterPro" id="IPR003200">
    <property type="entry name" value="Nict_dMeBzImd_PRibTrfase"/>
</dbReference>
<dbReference type="InterPro" id="IPR023195">
    <property type="entry name" value="Nict_dMeBzImd_PRibTrfase_N"/>
</dbReference>
<dbReference type="HAMAP" id="MF_00230">
    <property type="entry name" value="CobT"/>
    <property type="match status" value="1"/>
</dbReference>
<dbReference type="NCBIfam" id="NF000996">
    <property type="entry name" value="PRK00105.1"/>
    <property type="match status" value="1"/>
</dbReference>
<evidence type="ECO:0000256" key="9">
    <source>
        <dbReference type="ARBA" id="ARBA00047340"/>
    </source>
</evidence>
<accession>A0A1J5S029</accession>
<reference evidence="11" key="1">
    <citation type="submission" date="2016-10" db="EMBL/GenBank/DDBJ databases">
        <title>Sequence of Gallionella enrichment culture.</title>
        <authorList>
            <person name="Poehlein A."/>
            <person name="Muehling M."/>
            <person name="Daniel R."/>
        </authorList>
    </citation>
    <scope>NUCLEOTIDE SEQUENCE</scope>
</reference>
<evidence type="ECO:0000313" key="11">
    <source>
        <dbReference type="EMBL" id="OIR01307.1"/>
    </source>
</evidence>
<dbReference type="NCBIfam" id="TIGR03160">
    <property type="entry name" value="cobT_DBIPRT"/>
    <property type="match status" value="1"/>
</dbReference>
<dbReference type="FunFam" id="3.40.50.10210:FF:000001">
    <property type="entry name" value="Nicotinate-nucleotide--dimethylbenzimidazole phosphoribosyltransferase"/>
    <property type="match status" value="1"/>
</dbReference>
<dbReference type="GO" id="GO:0008939">
    <property type="term" value="F:nicotinate-nucleotide-dimethylbenzimidazole phosphoribosyltransferase activity"/>
    <property type="evidence" value="ECO:0007669"/>
    <property type="project" value="UniProtKB-EC"/>
</dbReference>
<dbReference type="InterPro" id="IPR012825">
    <property type="entry name" value="BluB"/>
</dbReference>
<dbReference type="EC" id="2.4.2.21" evidence="3"/>
<name>A0A1J5S029_9ZZZZ</name>
<evidence type="ECO:0000256" key="8">
    <source>
        <dbReference type="ARBA" id="ARBA00030686"/>
    </source>
</evidence>
<dbReference type="NCBIfam" id="TIGR02476">
    <property type="entry name" value="BluB"/>
    <property type="match status" value="1"/>
</dbReference>
<dbReference type="Gene3D" id="1.10.1610.10">
    <property type="match status" value="1"/>
</dbReference>
<sequence length="571" mass="62638">MELDDVFIKRRDTRHFTTEPVPNEVLQKALSAAHTAPSVGLSEAARFYIIKEALVKQQIYELFETENNRVKASLIHDAAIQAQYSSFKLQAITDSPVGIIVTTDYSVLKNFTIGVSGTADTLQWSSVCAVQNMWLSLTEQGYSLGWVSILDYTELKRLLQIPSHEFPLGYFCIGKPATDYDKQPMLQQIGWKQKVAMPVVKEIQEIQPLQKEKTFITSAHINLSNENAERRNELMQLINNKTKPIGALGKLEDIALQIGLIQQTQTPAIHHPHIIVFAADHGIAKTGLVNPYPQAVTAQMVKNFLTGGAAINVFCNQNHIALKIVDAGVNHVWNEHEMQSPNFIYHKINYGTNSYIDQPAMTEDDVALCFEKGKQTVQQVLSEGCNCLGFGEMGIGNTSSASLIMSAVTGINIEDCVGRGTGVNDAQLDLKIATLKKVYTLHQLNELSNQPVLLLSKVGGFEIAMMAGAYLQAAKEKMIIVVDGFIATSALLIACQLNPSVLHNCIFAHTSGEQGHEKMLAYLHAKPLLNLSLRLGEGTGSALAIPLLQSSVNFINEMASFESAKISSTTT</sequence>
<dbReference type="Pfam" id="PF00881">
    <property type="entry name" value="Nitroreductase"/>
    <property type="match status" value="1"/>
</dbReference>
<dbReference type="InterPro" id="IPR036087">
    <property type="entry name" value="Nict_dMeBzImd_PRibTrfase_sf"/>
</dbReference>